<protein>
    <submittedName>
        <fullName evidence="1">Uncharacterized protein</fullName>
    </submittedName>
</protein>
<dbReference type="Proteomes" id="UP000824120">
    <property type="component" value="Chromosome 1"/>
</dbReference>
<accession>A0A9J6AZ24</accession>
<proteinExistence type="predicted"/>
<comment type="caution">
    <text evidence="1">The sequence shown here is derived from an EMBL/GenBank/DDBJ whole genome shotgun (WGS) entry which is preliminary data.</text>
</comment>
<keyword evidence="2" id="KW-1185">Reference proteome</keyword>
<reference evidence="1 2" key="1">
    <citation type="submission" date="2020-09" db="EMBL/GenBank/DDBJ databases">
        <title>De no assembly of potato wild relative species, Solanum commersonii.</title>
        <authorList>
            <person name="Cho K."/>
        </authorList>
    </citation>
    <scope>NUCLEOTIDE SEQUENCE [LARGE SCALE GENOMIC DNA]</scope>
    <source>
        <strain evidence="1">LZ3.2</strain>
        <tissue evidence="1">Leaf</tissue>
    </source>
</reference>
<sequence>MIIRNDMGVKLYVEIKKQEVGFSMYPLCVDTFDKSEEEVQGFDSSSDAIVCIEGGKRDANALSIVESKIGDSYYIPEMEISNYILDTNITKVEMKQLYRF</sequence>
<gene>
    <name evidence="1" type="ORF">H5410_001216</name>
</gene>
<dbReference type="EMBL" id="JACXVP010000001">
    <property type="protein sequence ID" value="KAG5629499.1"/>
    <property type="molecule type" value="Genomic_DNA"/>
</dbReference>
<evidence type="ECO:0000313" key="2">
    <source>
        <dbReference type="Proteomes" id="UP000824120"/>
    </source>
</evidence>
<dbReference type="AlphaFoldDB" id="A0A9J6AZ24"/>
<name>A0A9J6AZ24_SOLCO</name>
<organism evidence="1 2">
    <name type="scientific">Solanum commersonii</name>
    <name type="common">Commerson's wild potato</name>
    <name type="synonym">Commerson's nightshade</name>
    <dbReference type="NCBI Taxonomy" id="4109"/>
    <lineage>
        <taxon>Eukaryota</taxon>
        <taxon>Viridiplantae</taxon>
        <taxon>Streptophyta</taxon>
        <taxon>Embryophyta</taxon>
        <taxon>Tracheophyta</taxon>
        <taxon>Spermatophyta</taxon>
        <taxon>Magnoliopsida</taxon>
        <taxon>eudicotyledons</taxon>
        <taxon>Gunneridae</taxon>
        <taxon>Pentapetalae</taxon>
        <taxon>asterids</taxon>
        <taxon>lamiids</taxon>
        <taxon>Solanales</taxon>
        <taxon>Solanaceae</taxon>
        <taxon>Solanoideae</taxon>
        <taxon>Solaneae</taxon>
        <taxon>Solanum</taxon>
    </lineage>
</organism>
<evidence type="ECO:0000313" key="1">
    <source>
        <dbReference type="EMBL" id="KAG5629499.1"/>
    </source>
</evidence>